<feature type="non-terminal residue" evidence="4">
    <location>
        <position position="87"/>
    </location>
</feature>
<dbReference type="Pfam" id="PF01391">
    <property type="entry name" value="Collagen"/>
    <property type="match status" value="1"/>
</dbReference>
<evidence type="ECO:0000313" key="4">
    <source>
        <dbReference type="RefSeq" id="XP_028342147.1"/>
    </source>
</evidence>
<dbReference type="Proteomes" id="UP000248484">
    <property type="component" value="Unplaced"/>
</dbReference>
<proteinExistence type="predicted"/>
<feature type="region of interest" description="Disordered" evidence="1">
    <location>
        <begin position="48"/>
        <end position="87"/>
    </location>
</feature>
<gene>
    <name evidence="4" type="primary">LOC102993321</name>
</gene>
<keyword evidence="2" id="KW-0732">Signal</keyword>
<evidence type="ECO:0000313" key="3">
    <source>
        <dbReference type="Proteomes" id="UP000248484"/>
    </source>
</evidence>
<name>A0A455B036_PHYMC</name>
<feature type="compositionally biased region" description="Low complexity" evidence="1">
    <location>
        <begin position="78"/>
        <end position="87"/>
    </location>
</feature>
<dbReference type="GeneID" id="102993321"/>
<evidence type="ECO:0000256" key="2">
    <source>
        <dbReference type="SAM" id="SignalP"/>
    </source>
</evidence>
<feature type="chain" id="PRO_5019771443" evidence="2">
    <location>
        <begin position="27"/>
        <end position="87"/>
    </location>
</feature>
<organism evidence="3 4">
    <name type="scientific">Physeter macrocephalus</name>
    <name type="common">Sperm whale</name>
    <name type="synonym">Physeter catodon</name>
    <dbReference type="NCBI Taxonomy" id="9755"/>
    <lineage>
        <taxon>Eukaryota</taxon>
        <taxon>Metazoa</taxon>
        <taxon>Chordata</taxon>
        <taxon>Craniata</taxon>
        <taxon>Vertebrata</taxon>
        <taxon>Euteleostomi</taxon>
        <taxon>Mammalia</taxon>
        <taxon>Eutheria</taxon>
        <taxon>Laurasiatheria</taxon>
        <taxon>Artiodactyla</taxon>
        <taxon>Whippomorpha</taxon>
        <taxon>Cetacea</taxon>
        <taxon>Odontoceti</taxon>
        <taxon>Physeteridae</taxon>
        <taxon>Physeter</taxon>
    </lineage>
</organism>
<dbReference type="AlphaFoldDB" id="A0A455B036"/>
<protein>
    <submittedName>
        <fullName evidence="4">Ficolin-2</fullName>
    </submittedName>
</protein>
<accession>A0A455B036</accession>
<dbReference type="OrthoDB" id="9838196at2759"/>
<dbReference type="InterPro" id="IPR008160">
    <property type="entry name" value="Collagen"/>
</dbReference>
<evidence type="ECO:0000256" key="1">
    <source>
        <dbReference type="SAM" id="MobiDB-lite"/>
    </source>
</evidence>
<dbReference type="RefSeq" id="XP_028342147.1">
    <property type="nucleotide sequence ID" value="XM_028486346.1"/>
</dbReference>
<dbReference type="InParanoid" id="A0A455B036"/>
<reference evidence="4" key="1">
    <citation type="submission" date="2025-08" db="UniProtKB">
        <authorList>
            <consortium name="RefSeq"/>
        </authorList>
    </citation>
    <scope>IDENTIFICATION</scope>
    <source>
        <tissue evidence="4">Muscle</tissue>
    </source>
</reference>
<feature type="signal peptide" evidence="2">
    <location>
        <begin position="1"/>
        <end position="26"/>
    </location>
</feature>
<keyword evidence="3" id="KW-1185">Reference proteome</keyword>
<sequence length="87" mass="8434">MEQRGVAMATGPAVLAMAFLCAAASASDTCPEVKLVGLEGSDKLSILRGCPGLPGPAGPKGEAGISEQKGERGSTGDPGKAGPAGPK</sequence>
<dbReference type="KEGG" id="pcad:102993321"/>